<sequence length="56" mass="6115">MFSIVMTWIGAMLGVVVLLAMAFGAFVLDVDDALYRRDRKPRETRDGSGAKPSLLG</sequence>
<keyword evidence="1" id="KW-0472">Membrane</keyword>
<evidence type="ECO:0000256" key="1">
    <source>
        <dbReference type="SAM" id="Phobius"/>
    </source>
</evidence>
<accession>A0A1I5YKQ2</accession>
<protein>
    <submittedName>
        <fullName evidence="2">Uncharacterized protein</fullName>
    </submittedName>
</protein>
<gene>
    <name evidence="2" type="ORF">SAMN05421810_107234</name>
</gene>
<dbReference type="Proteomes" id="UP000198727">
    <property type="component" value="Unassembled WGS sequence"/>
</dbReference>
<keyword evidence="1" id="KW-0812">Transmembrane</keyword>
<name>A0A1I5YKQ2_9PSEU</name>
<keyword evidence="3" id="KW-1185">Reference proteome</keyword>
<feature type="transmembrane region" description="Helical" evidence="1">
    <location>
        <begin position="6"/>
        <end position="30"/>
    </location>
</feature>
<dbReference type="EMBL" id="FOWW01000007">
    <property type="protein sequence ID" value="SFQ44813.1"/>
    <property type="molecule type" value="Genomic_DNA"/>
</dbReference>
<keyword evidence="1" id="KW-1133">Transmembrane helix</keyword>
<evidence type="ECO:0000313" key="2">
    <source>
        <dbReference type="EMBL" id="SFQ44813.1"/>
    </source>
</evidence>
<proteinExistence type="predicted"/>
<dbReference type="STRING" id="587909.SAMN05421810_107234"/>
<evidence type="ECO:0000313" key="3">
    <source>
        <dbReference type="Proteomes" id="UP000198727"/>
    </source>
</evidence>
<reference evidence="3" key="1">
    <citation type="submission" date="2016-10" db="EMBL/GenBank/DDBJ databases">
        <authorList>
            <person name="Varghese N."/>
            <person name="Submissions S."/>
        </authorList>
    </citation>
    <scope>NUCLEOTIDE SEQUENCE [LARGE SCALE GENOMIC DNA]</scope>
    <source>
        <strain evidence="3">CGMCC 4.5579</strain>
    </source>
</reference>
<dbReference type="AlphaFoldDB" id="A0A1I5YKQ2"/>
<organism evidence="2 3">
    <name type="scientific">Amycolatopsis arida</name>
    <dbReference type="NCBI Taxonomy" id="587909"/>
    <lineage>
        <taxon>Bacteria</taxon>
        <taxon>Bacillati</taxon>
        <taxon>Actinomycetota</taxon>
        <taxon>Actinomycetes</taxon>
        <taxon>Pseudonocardiales</taxon>
        <taxon>Pseudonocardiaceae</taxon>
        <taxon>Amycolatopsis</taxon>
    </lineage>
</organism>
<dbReference type="RefSeq" id="WP_166677781.1">
    <property type="nucleotide sequence ID" value="NZ_FOWW01000007.1"/>
</dbReference>